<feature type="DNA-binding region" description="H-T-H motif" evidence="4">
    <location>
        <begin position="29"/>
        <end position="48"/>
    </location>
</feature>
<evidence type="ECO:0000259" key="5">
    <source>
        <dbReference type="PROSITE" id="PS50977"/>
    </source>
</evidence>
<feature type="domain" description="HTH tetR-type" evidence="5">
    <location>
        <begin position="6"/>
        <end position="66"/>
    </location>
</feature>
<organism evidence="6 7">
    <name type="scientific">Isoptericola sediminis</name>
    <dbReference type="NCBI Taxonomy" id="2733572"/>
    <lineage>
        <taxon>Bacteria</taxon>
        <taxon>Bacillati</taxon>
        <taxon>Actinomycetota</taxon>
        <taxon>Actinomycetes</taxon>
        <taxon>Micrococcales</taxon>
        <taxon>Promicromonosporaceae</taxon>
        <taxon>Isoptericola</taxon>
    </lineage>
</organism>
<proteinExistence type="predicted"/>
<dbReference type="AlphaFoldDB" id="A0A849JTL4"/>
<dbReference type="PANTHER" id="PTHR47506">
    <property type="entry name" value="TRANSCRIPTIONAL REGULATORY PROTEIN"/>
    <property type="match status" value="1"/>
</dbReference>
<dbReference type="PROSITE" id="PS50977">
    <property type="entry name" value="HTH_TETR_2"/>
    <property type="match status" value="1"/>
</dbReference>
<dbReference type="Gene3D" id="1.10.357.10">
    <property type="entry name" value="Tetracycline Repressor, domain 2"/>
    <property type="match status" value="1"/>
</dbReference>
<dbReference type="Proteomes" id="UP000557204">
    <property type="component" value="Unassembled WGS sequence"/>
</dbReference>
<dbReference type="GO" id="GO:0003677">
    <property type="term" value="F:DNA binding"/>
    <property type="evidence" value="ECO:0007669"/>
    <property type="project" value="UniProtKB-UniRule"/>
</dbReference>
<keyword evidence="3" id="KW-0804">Transcription</keyword>
<evidence type="ECO:0000256" key="1">
    <source>
        <dbReference type="ARBA" id="ARBA00023015"/>
    </source>
</evidence>
<accession>A0A849JTL4</accession>
<gene>
    <name evidence="6" type="ORF">HLI28_04155</name>
</gene>
<evidence type="ECO:0000313" key="6">
    <source>
        <dbReference type="EMBL" id="NNU26736.1"/>
    </source>
</evidence>
<sequence length="195" mass="20737">MGRAQTFETAEVVRAALGVFWRSGYEATSVPALERATGLNRSSLYHAFGSKRGLFDAAVQAYLDDVVRPRLRPLVVDPVGPDVVVDYVVGLRSALLRADSIQADSGCLLVNTSGSPISRDETVRRTVAAYRAELRSALGRGVDARFGDRDVAERDRVADLCTALVVSAFATVRVDPAGAVSALDGVLGLLEAEST</sequence>
<keyword evidence="7" id="KW-1185">Reference proteome</keyword>
<dbReference type="InterPro" id="IPR001647">
    <property type="entry name" value="HTH_TetR"/>
</dbReference>
<reference evidence="6 7" key="1">
    <citation type="submission" date="2020-05" db="EMBL/GenBank/DDBJ databases">
        <title>Genome sequence of Isoptericola sp. JC619 isolated from Chilika lagoon, India.</title>
        <authorList>
            <person name="Kumar D."/>
            <person name="Appam K."/>
            <person name="Gandham S."/>
            <person name="Uppada J."/>
            <person name="Sasikala C."/>
            <person name="Venkata Ramana C."/>
        </authorList>
    </citation>
    <scope>NUCLEOTIDE SEQUENCE [LARGE SCALE GENOMIC DNA]</scope>
    <source>
        <strain evidence="6 7">JC619</strain>
    </source>
</reference>
<dbReference type="PANTHER" id="PTHR47506:SF1">
    <property type="entry name" value="HTH-TYPE TRANSCRIPTIONAL REGULATOR YJDC"/>
    <property type="match status" value="1"/>
</dbReference>
<protein>
    <submittedName>
        <fullName evidence="6">TetR/AcrR family transcriptional regulator</fullName>
    </submittedName>
</protein>
<comment type="caution">
    <text evidence="6">The sequence shown here is derived from an EMBL/GenBank/DDBJ whole genome shotgun (WGS) entry which is preliminary data.</text>
</comment>
<dbReference type="SUPFAM" id="SSF46689">
    <property type="entry name" value="Homeodomain-like"/>
    <property type="match status" value="1"/>
</dbReference>
<evidence type="ECO:0000256" key="3">
    <source>
        <dbReference type="ARBA" id="ARBA00023163"/>
    </source>
</evidence>
<evidence type="ECO:0000256" key="4">
    <source>
        <dbReference type="PROSITE-ProRule" id="PRU00335"/>
    </source>
</evidence>
<name>A0A849JTL4_9MICO</name>
<keyword evidence="2 4" id="KW-0238">DNA-binding</keyword>
<dbReference type="PRINTS" id="PR00455">
    <property type="entry name" value="HTHTETR"/>
</dbReference>
<evidence type="ECO:0000256" key="2">
    <source>
        <dbReference type="ARBA" id="ARBA00023125"/>
    </source>
</evidence>
<dbReference type="EMBL" id="JABFAJ010000007">
    <property type="protein sequence ID" value="NNU26736.1"/>
    <property type="molecule type" value="Genomic_DNA"/>
</dbReference>
<dbReference type="InterPro" id="IPR009057">
    <property type="entry name" value="Homeodomain-like_sf"/>
</dbReference>
<keyword evidence="1" id="KW-0805">Transcription regulation</keyword>
<dbReference type="Pfam" id="PF00440">
    <property type="entry name" value="TetR_N"/>
    <property type="match status" value="1"/>
</dbReference>
<dbReference type="RefSeq" id="WP_171246247.1">
    <property type="nucleotide sequence ID" value="NZ_JABFAJ010000007.1"/>
</dbReference>
<evidence type="ECO:0000313" key="7">
    <source>
        <dbReference type="Proteomes" id="UP000557204"/>
    </source>
</evidence>